<accession>A0A0R3WPQ9</accession>
<dbReference type="AlphaFoldDB" id="A0A0R3WPQ9"/>
<proteinExistence type="predicted"/>
<dbReference type="WBParaSite" id="TTAC_0000274901-mRNA-1">
    <property type="protein sequence ID" value="TTAC_0000274901-mRNA-1"/>
    <property type="gene ID" value="TTAC_0000274901"/>
</dbReference>
<feature type="transmembrane region" description="Helical" evidence="1">
    <location>
        <begin position="12"/>
        <end position="29"/>
    </location>
</feature>
<name>A0A0R3WPQ9_HYDTA</name>
<keyword evidence="1" id="KW-1133">Transmembrane helix</keyword>
<dbReference type="OrthoDB" id="6282356at2759"/>
<gene>
    <name evidence="2" type="ORF">TTAC_LOCUS2734</name>
</gene>
<organism evidence="4">
    <name type="scientific">Hydatigena taeniaeformis</name>
    <name type="common">Feline tapeworm</name>
    <name type="synonym">Taenia taeniaeformis</name>
    <dbReference type="NCBI Taxonomy" id="6205"/>
    <lineage>
        <taxon>Eukaryota</taxon>
        <taxon>Metazoa</taxon>
        <taxon>Spiralia</taxon>
        <taxon>Lophotrochozoa</taxon>
        <taxon>Platyhelminthes</taxon>
        <taxon>Cestoda</taxon>
        <taxon>Eucestoda</taxon>
        <taxon>Cyclophyllidea</taxon>
        <taxon>Taeniidae</taxon>
        <taxon>Hydatigera</taxon>
    </lineage>
</organism>
<evidence type="ECO:0000313" key="3">
    <source>
        <dbReference type="Proteomes" id="UP000274429"/>
    </source>
</evidence>
<protein>
    <submittedName>
        <fullName evidence="4">Chitin-binding type-2 domain-containing protein</fullName>
    </submittedName>
</protein>
<evidence type="ECO:0000256" key="1">
    <source>
        <dbReference type="SAM" id="Phobius"/>
    </source>
</evidence>
<keyword evidence="3" id="KW-1185">Reference proteome</keyword>
<reference evidence="4" key="1">
    <citation type="submission" date="2017-02" db="UniProtKB">
        <authorList>
            <consortium name="WormBaseParasite"/>
        </authorList>
    </citation>
    <scope>IDENTIFICATION</scope>
</reference>
<dbReference type="EMBL" id="UYWX01001443">
    <property type="protein sequence ID" value="VDM21018.1"/>
    <property type="molecule type" value="Genomic_DNA"/>
</dbReference>
<keyword evidence="1" id="KW-0472">Membrane</keyword>
<dbReference type="Proteomes" id="UP000274429">
    <property type="component" value="Unassembled WGS sequence"/>
</dbReference>
<reference evidence="2 3" key="2">
    <citation type="submission" date="2018-11" db="EMBL/GenBank/DDBJ databases">
        <authorList>
            <consortium name="Pathogen Informatics"/>
        </authorList>
    </citation>
    <scope>NUCLEOTIDE SEQUENCE [LARGE SCALE GENOMIC DNA]</scope>
</reference>
<keyword evidence="1" id="KW-0812">Transmembrane</keyword>
<dbReference type="STRING" id="6205.A0A0R3WPQ9"/>
<evidence type="ECO:0000313" key="2">
    <source>
        <dbReference type="EMBL" id="VDM21018.1"/>
    </source>
</evidence>
<evidence type="ECO:0000313" key="4">
    <source>
        <dbReference type="WBParaSite" id="TTAC_0000274901-mRNA-1"/>
    </source>
</evidence>
<sequence length="361" mass="40197">MRIKQEMLPEHNLSIYLLFVYLLVSAFLIPQSACRTMEVSFVACCEVGINSTHEMELDTLIKDSNSDECIAINQVEHIFQEVANINAELPEDRMAKCLQVKRGCFYAAKANIFCENAARSIYSSDDKLTPISHFSPDLLKSPRDCCKRHNRLPALDVVSDDSMDFDINGVPLCCTVKGYEVPEDLDPFANAIASRSSEELHERPLNSSTTKSTSVSVIVSVPSITSTVKQSMSTNSDNTKSYTEYKNFELSTTTVDSTRYSHSYPYATSPPPPTSLSDFPLPSHSTPPIPQTQNTAEVELVCEPGFTWNPEKQLCLHTLARCPKGMYLSVSQSKCLPKIGDRFNCPPGYEFRNDVNGCEGR</sequence>